<organism evidence="2">
    <name type="scientific">marine sediment metagenome</name>
    <dbReference type="NCBI Taxonomy" id="412755"/>
    <lineage>
        <taxon>unclassified sequences</taxon>
        <taxon>metagenomes</taxon>
        <taxon>ecological metagenomes</taxon>
    </lineage>
</organism>
<evidence type="ECO:0000313" key="2">
    <source>
        <dbReference type="EMBL" id="KKM65688.1"/>
    </source>
</evidence>
<reference evidence="2" key="1">
    <citation type="journal article" date="2015" name="Nature">
        <title>Complex archaea that bridge the gap between prokaryotes and eukaryotes.</title>
        <authorList>
            <person name="Spang A."/>
            <person name="Saw J.H."/>
            <person name="Jorgensen S.L."/>
            <person name="Zaremba-Niedzwiedzka K."/>
            <person name="Martijn J."/>
            <person name="Lind A.E."/>
            <person name="van Eijk R."/>
            <person name="Schleper C."/>
            <person name="Guy L."/>
            <person name="Ettema T.J."/>
        </authorList>
    </citation>
    <scope>NUCLEOTIDE SEQUENCE</scope>
</reference>
<proteinExistence type="predicted"/>
<sequence length="68" mass="7963">MRQMKLFNIGFTCGFFMTVGISLIIIDCIINNNNIGWFGVVLIILGFGIEHITKKYWLNGEEHEWRRT</sequence>
<name>A0A0F9J7Z5_9ZZZZ</name>
<keyword evidence="1" id="KW-0812">Transmembrane</keyword>
<feature type="transmembrane region" description="Helical" evidence="1">
    <location>
        <begin position="35"/>
        <end position="53"/>
    </location>
</feature>
<protein>
    <recommendedName>
        <fullName evidence="3">DUF5668 domain-containing protein</fullName>
    </recommendedName>
</protein>
<feature type="transmembrane region" description="Helical" evidence="1">
    <location>
        <begin position="7"/>
        <end position="29"/>
    </location>
</feature>
<dbReference type="EMBL" id="LAZR01010683">
    <property type="protein sequence ID" value="KKM65688.1"/>
    <property type="molecule type" value="Genomic_DNA"/>
</dbReference>
<evidence type="ECO:0008006" key="3">
    <source>
        <dbReference type="Google" id="ProtNLM"/>
    </source>
</evidence>
<gene>
    <name evidence="2" type="ORF">LCGC14_1488790</name>
</gene>
<dbReference type="AlphaFoldDB" id="A0A0F9J7Z5"/>
<keyword evidence="1" id="KW-0472">Membrane</keyword>
<comment type="caution">
    <text evidence="2">The sequence shown here is derived from an EMBL/GenBank/DDBJ whole genome shotgun (WGS) entry which is preliminary data.</text>
</comment>
<accession>A0A0F9J7Z5</accession>
<keyword evidence="1" id="KW-1133">Transmembrane helix</keyword>
<evidence type="ECO:0000256" key="1">
    <source>
        <dbReference type="SAM" id="Phobius"/>
    </source>
</evidence>